<evidence type="ECO:0000256" key="1">
    <source>
        <dbReference type="SAM" id="MobiDB-lite"/>
    </source>
</evidence>
<reference evidence="4" key="1">
    <citation type="submission" date="2016-06" db="UniProtKB">
        <authorList>
            <consortium name="WormBaseParasite"/>
        </authorList>
    </citation>
    <scope>IDENTIFICATION</scope>
</reference>
<dbReference type="WBParaSite" id="ECPE_0000155201-mRNA-1">
    <property type="protein sequence ID" value="ECPE_0000155201-mRNA-1"/>
    <property type="gene ID" value="ECPE_0000155201"/>
</dbReference>
<feature type="region of interest" description="Disordered" evidence="1">
    <location>
        <begin position="23"/>
        <end position="64"/>
    </location>
</feature>
<proteinExistence type="predicted"/>
<dbReference type="Proteomes" id="UP000272942">
    <property type="component" value="Unassembled WGS sequence"/>
</dbReference>
<feature type="compositionally biased region" description="Low complexity" evidence="1">
    <location>
        <begin position="29"/>
        <end position="42"/>
    </location>
</feature>
<reference evidence="2 3" key="2">
    <citation type="submission" date="2018-11" db="EMBL/GenBank/DDBJ databases">
        <authorList>
            <consortium name="Pathogen Informatics"/>
        </authorList>
    </citation>
    <scope>NUCLEOTIDE SEQUENCE [LARGE SCALE GENOMIC DNA]</scope>
    <source>
        <strain evidence="2 3">Egypt</strain>
    </source>
</reference>
<gene>
    <name evidence="2" type="ORF">ECPE_LOCUS1552</name>
</gene>
<dbReference type="AlphaFoldDB" id="A0A183A3L7"/>
<evidence type="ECO:0000313" key="2">
    <source>
        <dbReference type="EMBL" id="VDP41082.1"/>
    </source>
</evidence>
<evidence type="ECO:0000313" key="3">
    <source>
        <dbReference type="Proteomes" id="UP000272942"/>
    </source>
</evidence>
<organism evidence="4">
    <name type="scientific">Echinostoma caproni</name>
    <dbReference type="NCBI Taxonomy" id="27848"/>
    <lineage>
        <taxon>Eukaryota</taxon>
        <taxon>Metazoa</taxon>
        <taxon>Spiralia</taxon>
        <taxon>Lophotrochozoa</taxon>
        <taxon>Platyhelminthes</taxon>
        <taxon>Trematoda</taxon>
        <taxon>Digenea</taxon>
        <taxon>Plagiorchiida</taxon>
        <taxon>Echinostomata</taxon>
        <taxon>Echinostomatoidea</taxon>
        <taxon>Echinostomatidae</taxon>
        <taxon>Echinostoma</taxon>
    </lineage>
</organism>
<feature type="compositionally biased region" description="Pro residues" evidence="1">
    <location>
        <begin position="43"/>
        <end position="57"/>
    </location>
</feature>
<keyword evidence="3" id="KW-1185">Reference proteome</keyword>
<protein>
    <submittedName>
        <fullName evidence="4">CAP_N domain-containing protein</fullName>
    </submittedName>
</protein>
<accession>A0A183A3L7</accession>
<dbReference type="Gene3D" id="1.25.40.330">
    <property type="entry name" value="Adenylate cyclase-associated CAP, N-terminal domain"/>
    <property type="match status" value="1"/>
</dbReference>
<dbReference type="InterPro" id="IPR036222">
    <property type="entry name" value="CAP_N_sf"/>
</dbReference>
<name>A0A183A3L7_9TREM</name>
<sequence length="64" mass="6770">MNVWDELFTFIKQYHTTGLSWNPRGSHIPASALRGSPPAGGAAPPPPPPLPPMPIMPPQNSGVS</sequence>
<evidence type="ECO:0000313" key="4">
    <source>
        <dbReference type="WBParaSite" id="ECPE_0000155201-mRNA-1"/>
    </source>
</evidence>
<dbReference type="EMBL" id="UZAN01010836">
    <property type="protein sequence ID" value="VDP41082.1"/>
    <property type="molecule type" value="Genomic_DNA"/>
</dbReference>
<dbReference type="SUPFAM" id="SSF101278">
    <property type="entry name" value="N-terminal domain of adenylylcyclase associated protein, CAP"/>
    <property type="match status" value="1"/>
</dbReference>